<protein>
    <recommendedName>
        <fullName evidence="11">Inner membrane protein YgdD</fullName>
    </recommendedName>
</protein>
<evidence type="ECO:0000313" key="9">
    <source>
        <dbReference type="Proteomes" id="UP000184774"/>
    </source>
</evidence>
<proteinExistence type="inferred from homology"/>
<evidence type="ECO:0000256" key="2">
    <source>
        <dbReference type="ARBA" id="ARBA00009694"/>
    </source>
</evidence>
<feature type="transmembrane region" description="Helical" evidence="6">
    <location>
        <begin position="102"/>
        <end position="126"/>
    </location>
</feature>
<evidence type="ECO:0000256" key="3">
    <source>
        <dbReference type="ARBA" id="ARBA00022692"/>
    </source>
</evidence>
<dbReference type="Proteomes" id="UP000184774">
    <property type="component" value="Unassembled WGS sequence"/>
</dbReference>
<dbReference type="InterPro" id="IPR006696">
    <property type="entry name" value="DUF423"/>
</dbReference>
<dbReference type="Proteomes" id="UP000515264">
    <property type="component" value="Chromosome 1"/>
</dbReference>
<accession>A0A1N6M8A4</accession>
<evidence type="ECO:0008006" key="11">
    <source>
        <dbReference type="Google" id="ProtNLM"/>
    </source>
</evidence>
<evidence type="ECO:0000256" key="1">
    <source>
        <dbReference type="ARBA" id="ARBA00004141"/>
    </source>
</evidence>
<feature type="transmembrane region" description="Helical" evidence="6">
    <location>
        <begin position="49"/>
        <end position="66"/>
    </location>
</feature>
<keyword evidence="5 6" id="KW-0472">Membrane</keyword>
<reference evidence="7 10" key="3">
    <citation type="journal article" date="2020" name="J. Nat. Prod.">
        <title>Genomics-Metabolomics Profiling Disclosed Marine Vibrio spartinae 3.6 as a Producer of a New Branched Side Chain Prodigiosin.</title>
        <authorList>
            <person name="Vitale G.A."/>
            <person name="Sciarretta M."/>
            <person name="Palma Esposito F."/>
            <person name="January G.G."/>
            <person name="Giaccio M."/>
            <person name="Bunk B."/>
            <person name="Sproer C."/>
            <person name="Bajerski F."/>
            <person name="Power D."/>
            <person name="Festa C."/>
            <person name="Monti M.C."/>
            <person name="D'Auria M.V."/>
            <person name="de Pascale D."/>
        </authorList>
    </citation>
    <scope>NUCLEOTIDE SEQUENCE [LARGE SCALE GENOMIC DNA]</scope>
    <source>
        <strain evidence="7 10">3.6</strain>
    </source>
</reference>
<keyword evidence="3 6" id="KW-0812">Transmembrane</keyword>
<sequence>MMKSKLLFLFAACFGVFGVGLGAFASHGLKTVLSPNLLGVFEVGVRYQFIHTLALLGCGVMIRLSLHQTVQKYFYRAGICFIIGIFCFSGSLYALALTGVKWFGPITPFGGVCFMLGWVLMFVAAWNMKEVDQ</sequence>
<gene>
    <name evidence="8" type="ORF">VSP9026_03399</name>
    <name evidence="7" type="ORF">Vspart_00934</name>
</gene>
<keyword evidence="4 6" id="KW-1133">Transmembrane helix</keyword>
<evidence type="ECO:0000256" key="5">
    <source>
        <dbReference type="ARBA" id="ARBA00023136"/>
    </source>
</evidence>
<dbReference type="EMBL" id="CP046268">
    <property type="protein sequence ID" value="QMV13694.1"/>
    <property type="molecule type" value="Genomic_DNA"/>
</dbReference>
<comment type="similarity">
    <text evidence="2">Belongs to the UPF0382 family.</text>
</comment>
<dbReference type="PANTHER" id="PTHR43461:SF1">
    <property type="entry name" value="TRANSMEMBRANE PROTEIN 256"/>
    <property type="match status" value="1"/>
</dbReference>
<reference evidence="8 9" key="1">
    <citation type="submission" date="2016-12" db="EMBL/GenBank/DDBJ databases">
        <authorList>
            <person name="Song W.-J."/>
            <person name="Kurnit D.M."/>
        </authorList>
    </citation>
    <scope>NUCLEOTIDE SEQUENCE [LARGE SCALE GENOMIC DNA]</scope>
    <source>
        <strain evidence="8 9">CECT 9026</strain>
    </source>
</reference>
<organism evidence="8 9">
    <name type="scientific">Vibrio spartinae</name>
    <dbReference type="NCBI Taxonomy" id="1918945"/>
    <lineage>
        <taxon>Bacteria</taxon>
        <taxon>Pseudomonadati</taxon>
        <taxon>Pseudomonadota</taxon>
        <taxon>Gammaproteobacteria</taxon>
        <taxon>Vibrionales</taxon>
        <taxon>Vibrionaceae</taxon>
        <taxon>Vibrio</taxon>
    </lineage>
</organism>
<evidence type="ECO:0000313" key="10">
    <source>
        <dbReference type="Proteomes" id="UP000515264"/>
    </source>
</evidence>
<name>A0A1N6M8A4_9VIBR</name>
<feature type="transmembrane region" description="Helical" evidence="6">
    <location>
        <begin position="73"/>
        <end position="96"/>
    </location>
</feature>
<evidence type="ECO:0000256" key="4">
    <source>
        <dbReference type="ARBA" id="ARBA00022989"/>
    </source>
</evidence>
<dbReference type="GO" id="GO:0005886">
    <property type="term" value="C:plasma membrane"/>
    <property type="evidence" value="ECO:0007669"/>
    <property type="project" value="TreeGrafter"/>
</dbReference>
<dbReference type="AlphaFoldDB" id="A0A1N6M8A4"/>
<evidence type="ECO:0000313" key="8">
    <source>
        <dbReference type="EMBL" id="SIO95649.1"/>
    </source>
</evidence>
<evidence type="ECO:0000256" key="6">
    <source>
        <dbReference type="SAM" id="Phobius"/>
    </source>
</evidence>
<dbReference type="Pfam" id="PF04241">
    <property type="entry name" value="DUF423"/>
    <property type="match status" value="1"/>
</dbReference>
<reference evidence="7" key="2">
    <citation type="submission" date="2019-11" db="EMBL/GenBank/DDBJ databases">
        <authorList>
            <person name="January G."/>
            <person name="Bunk B."/>
        </authorList>
    </citation>
    <scope>NUCLEOTIDE SEQUENCE</scope>
    <source>
        <strain evidence="7">3.6</strain>
    </source>
</reference>
<evidence type="ECO:0000313" key="7">
    <source>
        <dbReference type="EMBL" id="QMV13694.1"/>
    </source>
</evidence>
<dbReference type="PANTHER" id="PTHR43461">
    <property type="entry name" value="TRANSMEMBRANE PROTEIN 256"/>
    <property type="match status" value="1"/>
</dbReference>
<dbReference type="EMBL" id="FSSB01000021">
    <property type="protein sequence ID" value="SIO95649.1"/>
    <property type="molecule type" value="Genomic_DNA"/>
</dbReference>
<comment type="subcellular location">
    <subcellularLocation>
        <location evidence="1">Membrane</location>
        <topology evidence="1">Multi-pass membrane protein</topology>
    </subcellularLocation>
</comment>
<keyword evidence="10" id="KW-1185">Reference proteome</keyword>